<evidence type="ECO:0000313" key="9">
    <source>
        <dbReference type="Proteomes" id="UP000092382"/>
    </source>
</evidence>
<dbReference type="PANTHER" id="PTHR32322">
    <property type="entry name" value="INNER MEMBRANE TRANSPORTER"/>
    <property type="match status" value="1"/>
</dbReference>
<feature type="domain" description="EamA" evidence="7">
    <location>
        <begin position="20"/>
        <end position="162"/>
    </location>
</feature>
<evidence type="ECO:0000256" key="1">
    <source>
        <dbReference type="ARBA" id="ARBA00004141"/>
    </source>
</evidence>
<evidence type="ECO:0000256" key="3">
    <source>
        <dbReference type="ARBA" id="ARBA00022692"/>
    </source>
</evidence>
<protein>
    <submittedName>
        <fullName evidence="8">Permease</fullName>
    </submittedName>
</protein>
<accession>A0A1B7VZM2</accession>
<feature type="transmembrane region" description="Helical" evidence="6">
    <location>
        <begin position="175"/>
        <end position="193"/>
    </location>
</feature>
<dbReference type="AlphaFoldDB" id="A0A1B7VZM2"/>
<sequence length="317" mass="35333">MTNTVELPEQQTDFRSDKIQIILLFVAVFTLSLAAILIKFSEQYIGPNATIFNRFWIATFILGLWKGGKYLASQLFQDTSSVKESYTIFDISLLVLTAILISLSQLSWAWSITTTSVANANLLHNMTPIFTILGGWLLLNYSFNSKFLIGMVLAIGGAITISIQDLQISTDHLNGDSLALLSAIFFGANNLVVEKLRVKFSTISILLWSCFFRMFLTFPVVILTEDKIFPSSWQGWLPVIFLAIFCQVIGSGILFYSLKHFSSGFISLFLLLEPIIATILAWIFFGEDLSLLNGLAFIVVLVGIYVAKSAQESESQK</sequence>
<keyword evidence="4 6" id="KW-1133">Transmembrane helix</keyword>
<feature type="domain" description="EamA" evidence="7">
    <location>
        <begin position="175"/>
        <end position="306"/>
    </location>
</feature>
<name>A0A1B7VZM2_APHFL</name>
<comment type="subcellular location">
    <subcellularLocation>
        <location evidence="1">Membrane</location>
        <topology evidence="1">Multi-pass membrane protein</topology>
    </subcellularLocation>
</comment>
<feature type="transmembrane region" description="Helical" evidence="6">
    <location>
        <begin position="236"/>
        <end position="258"/>
    </location>
</feature>
<keyword evidence="5 6" id="KW-0472">Membrane</keyword>
<dbReference type="PATRIC" id="fig|1710894.3.peg.1988"/>
<organism evidence="8 9">
    <name type="scientific">Aphanizomenon flos-aquae LD13</name>
    <dbReference type="NCBI Taxonomy" id="1710894"/>
    <lineage>
        <taxon>Bacteria</taxon>
        <taxon>Bacillati</taxon>
        <taxon>Cyanobacteriota</taxon>
        <taxon>Cyanophyceae</taxon>
        <taxon>Nostocales</taxon>
        <taxon>Aphanizomenonaceae</taxon>
        <taxon>Aphanizomenon</taxon>
    </lineage>
</organism>
<comment type="similarity">
    <text evidence="2">Belongs to the EamA transporter family.</text>
</comment>
<comment type="caution">
    <text evidence="8">The sequence shown here is derived from an EMBL/GenBank/DDBJ whole genome shotgun (WGS) entry which is preliminary data.</text>
</comment>
<dbReference type="InterPro" id="IPR000620">
    <property type="entry name" value="EamA_dom"/>
</dbReference>
<reference evidence="8 9" key="1">
    <citation type="submission" date="2015-09" db="EMBL/GenBank/DDBJ databases">
        <title>Whole genome shotgun sequence assembly of Aphanizomenon flos-aquae UKL13.</title>
        <authorList>
            <person name="Driscoll C."/>
        </authorList>
    </citation>
    <scope>NUCLEOTIDE SEQUENCE [LARGE SCALE GENOMIC DNA]</scope>
    <source>
        <strain evidence="8">MDT13</strain>
    </source>
</reference>
<feature type="transmembrane region" description="Helical" evidence="6">
    <location>
        <begin position="44"/>
        <end position="65"/>
    </location>
</feature>
<evidence type="ECO:0000256" key="5">
    <source>
        <dbReference type="ARBA" id="ARBA00023136"/>
    </source>
</evidence>
<dbReference type="SUPFAM" id="SSF103481">
    <property type="entry name" value="Multidrug resistance efflux transporter EmrE"/>
    <property type="match status" value="2"/>
</dbReference>
<dbReference type="InterPro" id="IPR037185">
    <property type="entry name" value="EmrE-like"/>
</dbReference>
<evidence type="ECO:0000256" key="6">
    <source>
        <dbReference type="SAM" id="Phobius"/>
    </source>
</evidence>
<evidence type="ECO:0000256" key="4">
    <source>
        <dbReference type="ARBA" id="ARBA00022989"/>
    </source>
</evidence>
<evidence type="ECO:0000313" key="8">
    <source>
        <dbReference type="EMBL" id="OBQ26447.1"/>
    </source>
</evidence>
<feature type="transmembrane region" description="Helical" evidence="6">
    <location>
        <begin position="86"/>
        <end position="110"/>
    </location>
</feature>
<dbReference type="GO" id="GO:0016020">
    <property type="term" value="C:membrane"/>
    <property type="evidence" value="ECO:0007669"/>
    <property type="project" value="UniProtKB-SubCell"/>
</dbReference>
<dbReference type="InterPro" id="IPR050638">
    <property type="entry name" value="AA-Vitamin_Transporters"/>
</dbReference>
<proteinExistence type="inferred from homology"/>
<dbReference type="PANTHER" id="PTHR32322:SF2">
    <property type="entry name" value="EAMA DOMAIN-CONTAINING PROTEIN"/>
    <property type="match status" value="1"/>
</dbReference>
<dbReference type="EMBL" id="LJOY01000011">
    <property type="protein sequence ID" value="OBQ26447.1"/>
    <property type="molecule type" value="Genomic_DNA"/>
</dbReference>
<feature type="transmembrane region" description="Helical" evidence="6">
    <location>
        <begin position="291"/>
        <end position="307"/>
    </location>
</feature>
<dbReference type="Proteomes" id="UP000092382">
    <property type="component" value="Unassembled WGS sequence"/>
</dbReference>
<dbReference type="Pfam" id="PF00892">
    <property type="entry name" value="EamA"/>
    <property type="match status" value="2"/>
</dbReference>
<feature type="transmembrane region" description="Helical" evidence="6">
    <location>
        <begin position="122"/>
        <end position="139"/>
    </location>
</feature>
<feature type="transmembrane region" description="Helical" evidence="6">
    <location>
        <begin position="21"/>
        <end position="38"/>
    </location>
</feature>
<gene>
    <name evidence="8" type="ORF">AN481_04990</name>
</gene>
<feature type="transmembrane region" description="Helical" evidence="6">
    <location>
        <begin position="205"/>
        <end position="224"/>
    </location>
</feature>
<evidence type="ECO:0000256" key="2">
    <source>
        <dbReference type="ARBA" id="ARBA00007362"/>
    </source>
</evidence>
<feature type="transmembrane region" description="Helical" evidence="6">
    <location>
        <begin position="146"/>
        <end position="163"/>
    </location>
</feature>
<evidence type="ECO:0000259" key="7">
    <source>
        <dbReference type="Pfam" id="PF00892"/>
    </source>
</evidence>
<keyword evidence="3 6" id="KW-0812">Transmembrane</keyword>
<feature type="transmembrane region" description="Helical" evidence="6">
    <location>
        <begin position="265"/>
        <end position="285"/>
    </location>
</feature>